<evidence type="ECO:0000256" key="3">
    <source>
        <dbReference type="ARBA" id="ARBA00022475"/>
    </source>
</evidence>
<evidence type="ECO:0000256" key="8">
    <source>
        <dbReference type="ARBA" id="ARBA00022777"/>
    </source>
</evidence>
<dbReference type="EC" id="2.7.11.1" evidence="2"/>
<evidence type="ECO:0000256" key="1">
    <source>
        <dbReference type="ARBA" id="ARBA00004162"/>
    </source>
</evidence>
<dbReference type="EMBL" id="WOCE01000016">
    <property type="protein sequence ID" value="KAE9597023.1"/>
    <property type="molecule type" value="Genomic_DNA"/>
</dbReference>
<dbReference type="AlphaFoldDB" id="A0A6A4NX78"/>
<dbReference type="PANTHER" id="PTHR47982:SF1">
    <property type="entry name" value="NON-SPECIFIC SERINE_THREONINE PROTEIN KINASE"/>
    <property type="match status" value="1"/>
</dbReference>
<keyword evidence="11" id="KW-0472">Membrane</keyword>
<dbReference type="InterPro" id="IPR047117">
    <property type="entry name" value="PERK1-13-like"/>
</dbReference>
<evidence type="ECO:0000256" key="14">
    <source>
        <dbReference type="SAM" id="MobiDB-lite"/>
    </source>
</evidence>
<dbReference type="GO" id="GO:0004674">
    <property type="term" value="F:protein serine/threonine kinase activity"/>
    <property type="evidence" value="ECO:0007669"/>
    <property type="project" value="UniProtKB-KW"/>
</dbReference>
<keyword evidence="5" id="KW-0808">Transferase</keyword>
<dbReference type="GO" id="GO:0005524">
    <property type="term" value="F:ATP binding"/>
    <property type="evidence" value="ECO:0007669"/>
    <property type="project" value="UniProtKB-KW"/>
</dbReference>
<evidence type="ECO:0000256" key="6">
    <source>
        <dbReference type="ARBA" id="ARBA00022692"/>
    </source>
</evidence>
<evidence type="ECO:0000256" key="12">
    <source>
        <dbReference type="ARBA" id="ARBA00047899"/>
    </source>
</evidence>
<dbReference type="Pfam" id="PF07714">
    <property type="entry name" value="PK_Tyr_Ser-Thr"/>
    <property type="match status" value="1"/>
</dbReference>
<proteinExistence type="predicted"/>
<evidence type="ECO:0000256" key="11">
    <source>
        <dbReference type="ARBA" id="ARBA00023136"/>
    </source>
</evidence>
<dbReference type="Gene3D" id="1.10.510.10">
    <property type="entry name" value="Transferase(Phosphotransferase) domain 1"/>
    <property type="match status" value="1"/>
</dbReference>
<dbReference type="FunFam" id="1.10.510.10:FF:000173">
    <property type="entry name" value="proline-rich receptor-like protein kinase PERK8"/>
    <property type="match status" value="1"/>
</dbReference>
<keyword evidence="8" id="KW-0418">Kinase</keyword>
<evidence type="ECO:0000313" key="17">
    <source>
        <dbReference type="Proteomes" id="UP000447434"/>
    </source>
</evidence>
<dbReference type="GO" id="GO:0005886">
    <property type="term" value="C:plasma membrane"/>
    <property type="evidence" value="ECO:0007669"/>
    <property type="project" value="UniProtKB-SubCell"/>
</dbReference>
<name>A0A6A4NX78_LUPAL</name>
<evidence type="ECO:0000256" key="5">
    <source>
        <dbReference type="ARBA" id="ARBA00022679"/>
    </source>
</evidence>
<accession>A0A6A4NX78</accession>
<evidence type="ECO:0000256" key="7">
    <source>
        <dbReference type="ARBA" id="ARBA00022741"/>
    </source>
</evidence>
<keyword evidence="10" id="KW-1133">Transmembrane helix</keyword>
<dbReference type="InterPro" id="IPR000719">
    <property type="entry name" value="Prot_kinase_dom"/>
</dbReference>
<feature type="domain" description="Protein kinase" evidence="15">
    <location>
        <begin position="1"/>
        <end position="169"/>
    </location>
</feature>
<comment type="subcellular location">
    <subcellularLocation>
        <location evidence="1">Cell membrane</location>
        <topology evidence="1">Single-pass membrane protein</topology>
    </subcellularLocation>
</comment>
<keyword evidence="9" id="KW-0067">ATP-binding</keyword>
<organism evidence="16 17">
    <name type="scientific">Lupinus albus</name>
    <name type="common">White lupine</name>
    <name type="synonym">Lupinus termis</name>
    <dbReference type="NCBI Taxonomy" id="3870"/>
    <lineage>
        <taxon>Eukaryota</taxon>
        <taxon>Viridiplantae</taxon>
        <taxon>Streptophyta</taxon>
        <taxon>Embryophyta</taxon>
        <taxon>Tracheophyta</taxon>
        <taxon>Spermatophyta</taxon>
        <taxon>Magnoliopsida</taxon>
        <taxon>eudicotyledons</taxon>
        <taxon>Gunneridae</taxon>
        <taxon>Pentapetalae</taxon>
        <taxon>rosids</taxon>
        <taxon>fabids</taxon>
        <taxon>Fabales</taxon>
        <taxon>Fabaceae</taxon>
        <taxon>Papilionoideae</taxon>
        <taxon>50 kb inversion clade</taxon>
        <taxon>genistoids sensu lato</taxon>
        <taxon>core genistoids</taxon>
        <taxon>Genisteae</taxon>
        <taxon>Lupinus</taxon>
    </lineage>
</organism>
<evidence type="ECO:0000256" key="9">
    <source>
        <dbReference type="ARBA" id="ARBA00022840"/>
    </source>
</evidence>
<gene>
    <name evidence="16" type="ORF">Lalb_Chr16g0382231</name>
</gene>
<dbReference type="InterPro" id="IPR008271">
    <property type="entry name" value="Ser/Thr_kinase_AS"/>
</dbReference>
<dbReference type="InterPro" id="IPR001245">
    <property type="entry name" value="Ser-Thr/Tyr_kinase_cat_dom"/>
</dbReference>
<evidence type="ECO:0000256" key="13">
    <source>
        <dbReference type="ARBA" id="ARBA00048679"/>
    </source>
</evidence>
<evidence type="ECO:0000313" key="16">
    <source>
        <dbReference type="EMBL" id="KAE9597023.1"/>
    </source>
</evidence>
<evidence type="ECO:0000256" key="2">
    <source>
        <dbReference type="ARBA" id="ARBA00012513"/>
    </source>
</evidence>
<dbReference type="InterPro" id="IPR011009">
    <property type="entry name" value="Kinase-like_dom_sf"/>
</dbReference>
<keyword evidence="3" id="KW-1003">Cell membrane</keyword>
<comment type="catalytic activity">
    <reaction evidence="12">
        <text>L-threonyl-[protein] + ATP = O-phospho-L-threonyl-[protein] + ADP + H(+)</text>
        <dbReference type="Rhea" id="RHEA:46608"/>
        <dbReference type="Rhea" id="RHEA-COMP:11060"/>
        <dbReference type="Rhea" id="RHEA-COMP:11605"/>
        <dbReference type="ChEBI" id="CHEBI:15378"/>
        <dbReference type="ChEBI" id="CHEBI:30013"/>
        <dbReference type="ChEBI" id="CHEBI:30616"/>
        <dbReference type="ChEBI" id="CHEBI:61977"/>
        <dbReference type="ChEBI" id="CHEBI:456216"/>
        <dbReference type="EC" id="2.7.11.1"/>
    </reaction>
</comment>
<dbReference type="PROSITE" id="PS00108">
    <property type="entry name" value="PROTEIN_KINASE_ST"/>
    <property type="match status" value="1"/>
</dbReference>
<comment type="catalytic activity">
    <reaction evidence="13">
        <text>L-seryl-[protein] + ATP = O-phospho-L-seryl-[protein] + ADP + H(+)</text>
        <dbReference type="Rhea" id="RHEA:17989"/>
        <dbReference type="Rhea" id="RHEA-COMP:9863"/>
        <dbReference type="Rhea" id="RHEA-COMP:11604"/>
        <dbReference type="ChEBI" id="CHEBI:15378"/>
        <dbReference type="ChEBI" id="CHEBI:29999"/>
        <dbReference type="ChEBI" id="CHEBI:30616"/>
        <dbReference type="ChEBI" id="CHEBI:83421"/>
        <dbReference type="ChEBI" id="CHEBI:456216"/>
        <dbReference type="EC" id="2.7.11.1"/>
    </reaction>
</comment>
<evidence type="ECO:0000256" key="10">
    <source>
        <dbReference type="ARBA" id="ARBA00022989"/>
    </source>
</evidence>
<keyword evidence="7" id="KW-0547">Nucleotide-binding</keyword>
<dbReference type="SUPFAM" id="SSF56112">
    <property type="entry name" value="Protein kinase-like (PK-like)"/>
    <property type="match status" value="1"/>
</dbReference>
<protein>
    <recommendedName>
        <fullName evidence="2">non-specific serine/threonine protein kinase</fullName>
        <ecNumber evidence="2">2.7.11.1</ecNumber>
    </recommendedName>
</protein>
<dbReference type="OrthoDB" id="4062651at2759"/>
<comment type="caution">
    <text evidence="16">The sequence shown here is derived from an EMBL/GenBank/DDBJ whole genome shotgun (WGS) entry which is preliminary data.</text>
</comment>
<reference evidence="17" key="1">
    <citation type="journal article" date="2020" name="Nat. Commun.">
        <title>Genome sequence of the cluster root forming white lupin.</title>
        <authorList>
            <person name="Hufnagel B."/>
            <person name="Marques A."/>
            <person name="Soriano A."/>
            <person name="Marques L."/>
            <person name="Divol F."/>
            <person name="Doumas P."/>
            <person name="Sallet E."/>
            <person name="Mancinotti D."/>
            <person name="Carrere S."/>
            <person name="Marande W."/>
            <person name="Arribat S."/>
            <person name="Keller J."/>
            <person name="Huneau C."/>
            <person name="Blein T."/>
            <person name="Aime D."/>
            <person name="Laguerre M."/>
            <person name="Taylor J."/>
            <person name="Schubert V."/>
            <person name="Nelson M."/>
            <person name="Geu-Flores F."/>
            <person name="Crespi M."/>
            <person name="Gallardo-Guerrero K."/>
            <person name="Delaux P.-M."/>
            <person name="Salse J."/>
            <person name="Berges H."/>
            <person name="Guyot R."/>
            <person name="Gouzy J."/>
            <person name="Peret B."/>
        </authorList>
    </citation>
    <scope>NUCLEOTIDE SEQUENCE [LARGE SCALE GENOMIC DNA]</scope>
    <source>
        <strain evidence="17">cv. Amiga</strain>
    </source>
</reference>
<keyword evidence="6" id="KW-0812">Transmembrane</keyword>
<evidence type="ECO:0000256" key="4">
    <source>
        <dbReference type="ARBA" id="ARBA00022527"/>
    </source>
</evidence>
<dbReference type="PROSITE" id="PS50011">
    <property type="entry name" value="PROTEIN_KINASE_DOM"/>
    <property type="match status" value="1"/>
</dbReference>
<feature type="compositionally biased region" description="Polar residues" evidence="14">
    <location>
        <begin position="225"/>
        <end position="234"/>
    </location>
</feature>
<feature type="region of interest" description="Disordered" evidence="14">
    <location>
        <begin position="212"/>
        <end position="237"/>
    </location>
</feature>
<keyword evidence="17" id="KW-1185">Reference proteome</keyword>
<keyword evidence="4" id="KW-0723">Serine/threonine-protein kinase</keyword>
<dbReference type="Proteomes" id="UP000447434">
    <property type="component" value="Chromosome 16"/>
</dbReference>
<evidence type="ECO:0000259" key="15">
    <source>
        <dbReference type="PROSITE" id="PS50011"/>
    </source>
</evidence>
<dbReference type="PANTHER" id="PTHR47982">
    <property type="entry name" value="PROLINE-RICH RECEPTOR-LIKE PROTEIN KINASE PERK4"/>
    <property type="match status" value="1"/>
</dbReference>
<sequence>MLIFSNPKIIHRDIKSPNILLDDAFEAQVADFGLARLTDDANTHVSTRVMGTFGYMAPEYATSGKLTDKSDVFSFGVVLLELITGRKPVDPTQPVGEESLVEWARPLLLRAIETGDFSELVDPRLEGNYVDSEMSKMIEATAACVRHSAPKRPRMVQLARALDTGDQYDLSNGVKYGQSTVYDSGQYNEDLMRFKRMANGSFGDSELDMYSTDYSSKDMSGPQYKWSQRTSSTDSEAKAYYSLSNSAAENRS</sequence>